<gene>
    <name evidence="3" type="ORF">QTG54_007829</name>
</gene>
<dbReference type="AlphaFoldDB" id="A0AAD8Y7S1"/>
<dbReference type="Gene3D" id="2.40.100.10">
    <property type="entry name" value="Cyclophilin-like"/>
    <property type="match status" value="1"/>
</dbReference>
<dbReference type="Pfam" id="PF00160">
    <property type="entry name" value="Pro_isomerase"/>
    <property type="match status" value="1"/>
</dbReference>
<dbReference type="GO" id="GO:0006457">
    <property type="term" value="P:protein folding"/>
    <property type="evidence" value="ECO:0007669"/>
    <property type="project" value="TreeGrafter"/>
</dbReference>
<dbReference type="EMBL" id="JATAAI010000013">
    <property type="protein sequence ID" value="KAK1741351.1"/>
    <property type="molecule type" value="Genomic_DNA"/>
</dbReference>
<dbReference type="PROSITE" id="PS50072">
    <property type="entry name" value="CSA_PPIASE_2"/>
    <property type="match status" value="1"/>
</dbReference>
<evidence type="ECO:0000256" key="1">
    <source>
        <dbReference type="RuleBase" id="RU363019"/>
    </source>
</evidence>
<comment type="similarity">
    <text evidence="1">Belongs to the cyclophilin-type PPIase family.</text>
</comment>
<sequence>MRSSLLLLFPVVLRITGVAAFSPLKQRNNNIIRHNVSPSTKLFASENNIQLDRRSFATKSIASISTVASASAALLSNSQSALADDEGTIIDPSVDPPKITNKVYLDIKFGNYKTKRMVIGLFGDVMPKTTENFLSLCSNGDVSYAGTTFYRVISDMTIQGGAIGSSSGKSSSSAVLQPDNFNIKHTKAGLVSAVRNKNGSIDSRFFIQTKDDAGWADERYAAFGIVLEEEGTGGMDVVKKISKVDVKAPQNNPKDPVMIVGCGVFEGHK</sequence>
<proteinExistence type="inferred from homology"/>
<dbReference type="GO" id="GO:0016018">
    <property type="term" value="F:cyclosporin A binding"/>
    <property type="evidence" value="ECO:0007669"/>
    <property type="project" value="TreeGrafter"/>
</dbReference>
<dbReference type="GO" id="GO:0003755">
    <property type="term" value="F:peptidyl-prolyl cis-trans isomerase activity"/>
    <property type="evidence" value="ECO:0007669"/>
    <property type="project" value="UniProtKB-UniRule"/>
</dbReference>
<dbReference type="PANTHER" id="PTHR11071:SF561">
    <property type="entry name" value="PEPTIDYL-PROLYL CIS-TRANS ISOMERASE D-RELATED"/>
    <property type="match status" value="1"/>
</dbReference>
<dbReference type="InterPro" id="IPR029000">
    <property type="entry name" value="Cyclophilin-like_dom_sf"/>
</dbReference>
<name>A0AAD8Y7S1_9STRA</name>
<dbReference type="InterPro" id="IPR002130">
    <property type="entry name" value="Cyclophilin-type_PPIase_dom"/>
</dbReference>
<organism evidence="3 4">
    <name type="scientific">Skeletonema marinoi</name>
    <dbReference type="NCBI Taxonomy" id="267567"/>
    <lineage>
        <taxon>Eukaryota</taxon>
        <taxon>Sar</taxon>
        <taxon>Stramenopiles</taxon>
        <taxon>Ochrophyta</taxon>
        <taxon>Bacillariophyta</taxon>
        <taxon>Coscinodiscophyceae</taxon>
        <taxon>Thalassiosirophycidae</taxon>
        <taxon>Thalassiosirales</taxon>
        <taxon>Skeletonemataceae</taxon>
        <taxon>Skeletonema</taxon>
        <taxon>Skeletonema marinoi-dohrnii complex</taxon>
    </lineage>
</organism>
<comment type="caution">
    <text evidence="3">The sequence shown here is derived from an EMBL/GenBank/DDBJ whole genome shotgun (WGS) entry which is preliminary data.</text>
</comment>
<protein>
    <recommendedName>
        <fullName evidence="1">Peptidyl-prolyl cis-trans isomerase</fullName>
        <shortName evidence="1">PPIase</shortName>
        <ecNumber evidence="1">5.2.1.8</ecNumber>
    </recommendedName>
</protein>
<accession>A0AAD8Y7S1</accession>
<comment type="function">
    <text evidence="1">PPIases accelerate the folding of proteins. It catalyzes the cis-trans isomerization of proline imidic peptide bonds in oligopeptides.</text>
</comment>
<keyword evidence="1" id="KW-0732">Signal</keyword>
<keyword evidence="1" id="KW-0697">Rotamase</keyword>
<dbReference type="SUPFAM" id="SSF50891">
    <property type="entry name" value="Cyclophilin-like"/>
    <property type="match status" value="1"/>
</dbReference>
<reference evidence="3" key="1">
    <citation type="submission" date="2023-06" db="EMBL/GenBank/DDBJ databases">
        <title>Survivors Of The Sea: Transcriptome response of Skeletonema marinoi to long-term dormancy.</title>
        <authorList>
            <person name="Pinder M.I.M."/>
            <person name="Kourtchenko O."/>
            <person name="Robertson E.K."/>
            <person name="Larsson T."/>
            <person name="Maumus F."/>
            <person name="Osuna-Cruz C.M."/>
            <person name="Vancaester E."/>
            <person name="Stenow R."/>
            <person name="Vandepoele K."/>
            <person name="Ploug H."/>
            <person name="Bruchert V."/>
            <person name="Godhe A."/>
            <person name="Topel M."/>
        </authorList>
    </citation>
    <scope>NUCLEOTIDE SEQUENCE</scope>
    <source>
        <strain evidence="3">R05AC</strain>
    </source>
</reference>
<dbReference type="PANTHER" id="PTHR11071">
    <property type="entry name" value="PEPTIDYL-PROLYL CIS-TRANS ISOMERASE"/>
    <property type="match status" value="1"/>
</dbReference>
<dbReference type="Proteomes" id="UP001224775">
    <property type="component" value="Unassembled WGS sequence"/>
</dbReference>
<keyword evidence="1 3" id="KW-0413">Isomerase</keyword>
<dbReference type="EC" id="5.2.1.8" evidence="1"/>
<dbReference type="PRINTS" id="PR00153">
    <property type="entry name" value="CSAPPISMRASE"/>
</dbReference>
<dbReference type="GO" id="GO:0005737">
    <property type="term" value="C:cytoplasm"/>
    <property type="evidence" value="ECO:0007669"/>
    <property type="project" value="TreeGrafter"/>
</dbReference>
<evidence type="ECO:0000259" key="2">
    <source>
        <dbReference type="PROSITE" id="PS50072"/>
    </source>
</evidence>
<feature type="chain" id="PRO_5041780017" description="Peptidyl-prolyl cis-trans isomerase" evidence="1">
    <location>
        <begin position="21"/>
        <end position="269"/>
    </location>
</feature>
<keyword evidence="4" id="KW-1185">Reference proteome</keyword>
<feature type="signal peptide" evidence="1">
    <location>
        <begin position="1"/>
        <end position="20"/>
    </location>
</feature>
<evidence type="ECO:0000313" key="3">
    <source>
        <dbReference type="EMBL" id="KAK1741351.1"/>
    </source>
</evidence>
<comment type="catalytic activity">
    <reaction evidence="1">
        <text>[protein]-peptidylproline (omega=180) = [protein]-peptidylproline (omega=0)</text>
        <dbReference type="Rhea" id="RHEA:16237"/>
        <dbReference type="Rhea" id="RHEA-COMP:10747"/>
        <dbReference type="Rhea" id="RHEA-COMP:10748"/>
        <dbReference type="ChEBI" id="CHEBI:83833"/>
        <dbReference type="ChEBI" id="CHEBI:83834"/>
        <dbReference type="EC" id="5.2.1.8"/>
    </reaction>
</comment>
<evidence type="ECO:0000313" key="4">
    <source>
        <dbReference type="Proteomes" id="UP001224775"/>
    </source>
</evidence>
<feature type="domain" description="PPIase cyclophilin-type" evidence="2">
    <location>
        <begin position="104"/>
        <end position="264"/>
    </location>
</feature>